<organism evidence="3 4">
    <name type="scientific">Acer yangbiense</name>
    <dbReference type="NCBI Taxonomy" id="1000413"/>
    <lineage>
        <taxon>Eukaryota</taxon>
        <taxon>Viridiplantae</taxon>
        <taxon>Streptophyta</taxon>
        <taxon>Embryophyta</taxon>
        <taxon>Tracheophyta</taxon>
        <taxon>Spermatophyta</taxon>
        <taxon>Magnoliopsida</taxon>
        <taxon>eudicotyledons</taxon>
        <taxon>Gunneridae</taxon>
        <taxon>Pentapetalae</taxon>
        <taxon>rosids</taxon>
        <taxon>malvids</taxon>
        <taxon>Sapindales</taxon>
        <taxon>Sapindaceae</taxon>
        <taxon>Hippocastanoideae</taxon>
        <taxon>Acereae</taxon>
        <taxon>Acer</taxon>
    </lineage>
</organism>
<dbReference type="PANTHER" id="PTHR35830">
    <property type="entry name" value="OS05G0299200 PROTEIN"/>
    <property type="match status" value="1"/>
</dbReference>
<keyword evidence="2" id="KW-0472">Membrane</keyword>
<feature type="region of interest" description="Disordered" evidence="1">
    <location>
        <begin position="32"/>
        <end position="62"/>
    </location>
</feature>
<evidence type="ECO:0000256" key="2">
    <source>
        <dbReference type="SAM" id="Phobius"/>
    </source>
</evidence>
<gene>
    <name evidence="3" type="ORF">EZV62_001463</name>
</gene>
<reference evidence="4" key="1">
    <citation type="journal article" date="2019" name="Gigascience">
        <title>De novo genome assembly of the endangered Acer yangbiense, a plant species with extremely small populations endemic to Yunnan Province, China.</title>
        <authorList>
            <person name="Yang J."/>
            <person name="Wariss H.M."/>
            <person name="Tao L."/>
            <person name="Zhang R."/>
            <person name="Yun Q."/>
            <person name="Hollingsworth P."/>
            <person name="Dao Z."/>
            <person name="Luo G."/>
            <person name="Guo H."/>
            <person name="Ma Y."/>
            <person name="Sun W."/>
        </authorList>
    </citation>
    <scope>NUCLEOTIDE SEQUENCE [LARGE SCALE GENOMIC DNA]</scope>
    <source>
        <strain evidence="4">cv. Malutang</strain>
    </source>
</reference>
<evidence type="ECO:0000256" key="1">
    <source>
        <dbReference type="SAM" id="MobiDB-lite"/>
    </source>
</evidence>
<feature type="compositionally biased region" description="Basic residues" evidence="1">
    <location>
        <begin position="39"/>
        <end position="50"/>
    </location>
</feature>
<dbReference type="EMBL" id="VAHF01000001">
    <property type="protein sequence ID" value="TXG72884.1"/>
    <property type="molecule type" value="Genomic_DNA"/>
</dbReference>
<evidence type="ECO:0000313" key="3">
    <source>
        <dbReference type="EMBL" id="TXG72884.1"/>
    </source>
</evidence>
<protein>
    <submittedName>
        <fullName evidence="3">Uncharacterized protein</fullName>
    </submittedName>
</protein>
<keyword evidence="2" id="KW-1133">Transmembrane helix</keyword>
<comment type="caution">
    <text evidence="3">The sequence shown here is derived from an EMBL/GenBank/DDBJ whole genome shotgun (WGS) entry which is preliminary data.</text>
</comment>
<dbReference type="PANTHER" id="PTHR35830:SF1">
    <property type="entry name" value="OS05G0299200 PROTEIN"/>
    <property type="match status" value="1"/>
</dbReference>
<keyword evidence="4" id="KW-1185">Reference proteome</keyword>
<keyword evidence="2" id="KW-0812">Transmembrane</keyword>
<feature type="transmembrane region" description="Helical" evidence="2">
    <location>
        <begin position="124"/>
        <end position="145"/>
    </location>
</feature>
<sequence>MPGHVFLHHSMNSLNTLPYFFLNITRPSKFTPPQLSFSTRRRSGRPRRTHHFSDNNSTTTHNPSFDHDNINLLLDFNQISILSSSKSKLHQFLSATEEAYTDLRNVIRVDDHGRLFVSCRKSTLQFVGGFFFAGFLLVFVFRAFVKLGLGFRSRFGVGKQSVVVRRDRSLGGREVVVGTRDDVYRNTTSSKALKNPLSPGTSSGFPTKVFNSIRLPRTANKLPKWWSFLEAAEDRTLVVDKEDYQREANRLIRAIIDQRTSGQDIMADDIIQSALNLQADGLHRKCHRIINSVVSHVSCRPSAWMFADPSICTGHFFADMGEQLRRICRTSGVRVSIETINTRDSIYRTAVDFVLSVCSRAPNHSTSVLIDGEDACHFVAGLADNIGLENIRAARMVSAAVAARTRSRFLQAWALEMQGNHPGALLELSKICLVFRIFPPEESSVCAFVSIGVAVAPEMEMVARGLEKLLKVEQREFLMNMLAGVCSEESHRSAAEALGLVFSAEGNGDQHETSIHEN</sequence>
<name>A0A5C7IVI3_9ROSI</name>
<evidence type="ECO:0000313" key="4">
    <source>
        <dbReference type="Proteomes" id="UP000323000"/>
    </source>
</evidence>
<dbReference type="OrthoDB" id="1898167at2759"/>
<dbReference type="AlphaFoldDB" id="A0A5C7IVI3"/>
<dbReference type="Proteomes" id="UP000323000">
    <property type="component" value="Chromosome 1"/>
</dbReference>
<accession>A0A5C7IVI3</accession>
<proteinExistence type="predicted"/>